<sequence length="368" mass="43602">MNKRINWIDALRGFTIILVVLGHIERGLKGEGLFLNYSLQLFDNIIYSFHMPLMFMISGFLYGRSNIIDIYQPTKNQSNFLYIKKMLPIWFNYISKKIISFYIPAIIFTYCLLVMQIIVYGYEINYYKFIQVFYQPYSIYWFLYALMIITIFYSLIDILITNENIVFGISIFIYFLSRSFIVNHQAIGWILEYIGLGIFFYSGKIVTRFVYIIELNNRYKITEKLKTTAIITLLVLVISFICCNYLHSNWSFIFILGEVLVASLINIALFFLFKLFSDIDDKFYKTWFIQVLICIGKNSMVIYVIHTILTAGVRVILCKFGIYVFWIHVILATILGLGAPILLFRFCNQIRYLRWVRYFFYPADLLRG</sequence>
<gene>
    <name evidence="3" type="ORF">OXPF_31510</name>
</gene>
<organism evidence="3 4">
    <name type="scientific">Oxobacter pfennigii</name>
    <dbReference type="NCBI Taxonomy" id="36849"/>
    <lineage>
        <taxon>Bacteria</taxon>
        <taxon>Bacillati</taxon>
        <taxon>Bacillota</taxon>
        <taxon>Clostridia</taxon>
        <taxon>Eubacteriales</taxon>
        <taxon>Clostridiaceae</taxon>
        <taxon>Oxobacter</taxon>
    </lineage>
</organism>
<keyword evidence="3" id="KW-0808">Transferase</keyword>
<dbReference type="Proteomes" id="UP000050326">
    <property type="component" value="Unassembled WGS sequence"/>
</dbReference>
<keyword evidence="1" id="KW-0472">Membrane</keyword>
<keyword evidence="4" id="KW-1185">Reference proteome</keyword>
<feature type="transmembrane region" description="Helical" evidence="1">
    <location>
        <begin position="193"/>
        <end position="213"/>
    </location>
</feature>
<feature type="transmembrane region" description="Helical" evidence="1">
    <location>
        <begin position="139"/>
        <end position="160"/>
    </location>
</feature>
<name>A0A0P8Y9V9_9CLOT</name>
<dbReference type="EMBL" id="LKET01000039">
    <property type="protein sequence ID" value="KPU43709.1"/>
    <property type="molecule type" value="Genomic_DNA"/>
</dbReference>
<dbReference type="RefSeq" id="WP_160317237.1">
    <property type="nucleotide sequence ID" value="NZ_LKET01000039.1"/>
</dbReference>
<proteinExistence type="predicted"/>
<comment type="caution">
    <text evidence="3">The sequence shown here is derived from an EMBL/GenBank/DDBJ whole genome shotgun (WGS) entry which is preliminary data.</text>
</comment>
<feature type="transmembrane region" description="Helical" evidence="1">
    <location>
        <begin position="253"/>
        <end position="275"/>
    </location>
</feature>
<dbReference type="GO" id="GO:0016747">
    <property type="term" value="F:acyltransferase activity, transferring groups other than amino-acyl groups"/>
    <property type="evidence" value="ECO:0007669"/>
    <property type="project" value="InterPro"/>
</dbReference>
<keyword evidence="1" id="KW-1133">Transmembrane helix</keyword>
<accession>A0A0P8Y9V9</accession>
<feature type="transmembrane region" description="Helical" evidence="1">
    <location>
        <begin position="320"/>
        <end position="344"/>
    </location>
</feature>
<feature type="transmembrane region" description="Helical" evidence="1">
    <location>
        <begin position="225"/>
        <end position="247"/>
    </location>
</feature>
<protein>
    <submittedName>
        <fullName evidence="3">Acyltransferase family protein</fullName>
    </submittedName>
</protein>
<keyword evidence="3" id="KW-0012">Acyltransferase</keyword>
<reference evidence="3 4" key="1">
    <citation type="submission" date="2015-09" db="EMBL/GenBank/DDBJ databases">
        <title>Genome sequence of Oxobacter pfennigii DSM 3222.</title>
        <authorList>
            <person name="Poehlein A."/>
            <person name="Bengelsdorf F.R."/>
            <person name="Schiel-Bengelsdorf B."/>
            <person name="Duerre P."/>
            <person name="Daniel R."/>
        </authorList>
    </citation>
    <scope>NUCLEOTIDE SEQUENCE [LARGE SCALE GENOMIC DNA]</scope>
    <source>
        <strain evidence="3 4">DSM 3222</strain>
    </source>
</reference>
<dbReference type="OrthoDB" id="6623990at2"/>
<dbReference type="Pfam" id="PF01757">
    <property type="entry name" value="Acyl_transf_3"/>
    <property type="match status" value="1"/>
</dbReference>
<feature type="transmembrane region" description="Helical" evidence="1">
    <location>
        <begin position="287"/>
        <end position="308"/>
    </location>
</feature>
<dbReference type="InterPro" id="IPR002656">
    <property type="entry name" value="Acyl_transf_3_dom"/>
</dbReference>
<keyword evidence="1" id="KW-0812">Transmembrane</keyword>
<evidence type="ECO:0000313" key="3">
    <source>
        <dbReference type="EMBL" id="KPU43709.1"/>
    </source>
</evidence>
<evidence type="ECO:0000313" key="4">
    <source>
        <dbReference type="Proteomes" id="UP000050326"/>
    </source>
</evidence>
<evidence type="ECO:0000256" key="1">
    <source>
        <dbReference type="SAM" id="Phobius"/>
    </source>
</evidence>
<feature type="domain" description="Acyltransferase 3" evidence="2">
    <location>
        <begin position="5"/>
        <end position="344"/>
    </location>
</feature>
<feature type="transmembrane region" description="Helical" evidence="1">
    <location>
        <begin position="165"/>
        <end position="181"/>
    </location>
</feature>
<feature type="transmembrane region" description="Helical" evidence="1">
    <location>
        <begin position="99"/>
        <end position="119"/>
    </location>
</feature>
<evidence type="ECO:0000259" key="2">
    <source>
        <dbReference type="Pfam" id="PF01757"/>
    </source>
</evidence>
<dbReference type="AlphaFoldDB" id="A0A0P8Y9V9"/>
<feature type="transmembrane region" description="Helical" evidence="1">
    <location>
        <begin position="44"/>
        <end position="63"/>
    </location>
</feature>
<dbReference type="STRING" id="36849.OXPF_31510"/>